<reference evidence="5" key="1">
    <citation type="journal article" date="2019" name="Int. J. Syst. Evol. Microbiol.">
        <title>The Global Catalogue of Microorganisms (GCM) 10K type strain sequencing project: providing services to taxonomists for standard genome sequencing and annotation.</title>
        <authorList>
            <consortium name="The Broad Institute Genomics Platform"/>
            <consortium name="The Broad Institute Genome Sequencing Center for Infectious Disease"/>
            <person name="Wu L."/>
            <person name="Ma J."/>
        </authorList>
    </citation>
    <scope>NUCLEOTIDE SEQUENCE [LARGE SCALE GENOMIC DNA]</scope>
    <source>
        <strain evidence="5">JCM 18302</strain>
    </source>
</reference>
<feature type="domain" description="Methyltransferase" evidence="3">
    <location>
        <begin position="49"/>
        <end position="139"/>
    </location>
</feature>
<evidence type="ECO:0000256" key="2">
    <source>
        <dbReference type="ARBA" id="ARBA00022679"/>
    </source>
</evidence>
<dbReference type="EMBL" id="BAABJO010000007">
    <property type="protein sequence ID" value="GAA5119040.1"/>
    <property type="molecule type" value="Genomic_DNA"/>
</dbReference>
<dbReference type="Proteomes" id="UP001500804">
    <property type="component" value="Unassembled WGS sequence"/>
</dbReference>
<organism evidence="4 5">
    <name type="scientific">Pseudonocardia adelaidensis</name>
    <dbReference type="NCBI Taxonomy" id="648754"/>
    <lineage>
        <taxon>Bacteria</taxon>
        <taxon>Bacillati</taxon>
        <taxon>Actinomycetota</taxon>
        <taxon>Actinomycetes</taxon>
        <taxon>Pseudonocardiales</taxon>
        <taxon>Pseudonocardiaceae</taxon>
        <taxon>Pseudonocardia</taxon>
    </lineage>
</organism>
<dbReference type="PANTHER" id="PTHR43861">
    <property type="entry name" value="TRANS-ACONITATE 2-METHYLTRANSFERASE-RELATED"/>
    <property type="match status" value="1"/>
</dbReference>
<dbReference type="Gene3D" id="3.40.50.150">
    <property type="entry name" value="Vaccinia Virus protein VP39"/>
    <property type="match status" value="1"/>
</dbReference>
<sequence>MRVVDAESLTRNNLMYREPALYDELLADEPTTADLLALIKQHHPDARTVLDLGCGTGRLLADLHRHGITGSGIDLQPSLITWAQRTRPRLRLAVGDLRTIRLGATFDLVTCLGNTLSYLHTDADLAAAFNTIQAHSHPGTLLAIATLTGTGGHTHGRHEITTSLGTATATTTSEWDPNTQILTSTRSWRFDTGRVEHDTMRRRYWSTELLSELTHTAGFEITTPTPPSLCLSAVRHQPARRTLEDI</sequence>
<gene>
    <name evidence="4" type="ORF">GCM10023320_24180</name>
</gene>
<evidence type="ECO:0000313" key="4">
    <source>
        <dbReference type="EMBL" id="GAA5119040.1"/>
    </source>
</evidence>
<evidence type="ECO:0000313" key="5">
    <source>
        <dbReference type="Proteomes" id="UP001500804"/>
    </source>
</evidence>
<dbReference type="InterPro" id="IPR029063">
    <property type="entry name" value="SAM-dependent_MTases_sf"/>
</dbReference>
<comment type="caution">
    <text evidence="4">The sequence shown here is derived from an EMBL/GenBank/DDBJ whole genome shotgun (WGS) entry which is preliminary data.</text>
</comment>
<dbReference type="SUPFAM" id="SSF53335">
    <property type="entry name" value="S-adenosyl-L-methionine-dependent methyltransferases"/>
    <property type="match status" value="1"/>
</dbReference>
<dbReference type="Pfam" id="PF13649">
    <property type="entry name" value="Methyltransf_25"/>
    <property type="match status" value="1"/>
</dbReference>
<protein>
    <recommendedName>
        <fullName evidence="3">Methyltransferase domain-containing protein</fullName>
    </recommendedName>
</protein>
<dbReference type="PANTHER" id="PTHR43861:SF1">
    <property type="entry name" value="TRANS-ACONITATE 2-METHYLTRANSFERASE"/>
    <property type="match status" value="1"/>
</dbReference>
<proteinExistence type="predicted"/>
<keyword evidence="1" id="KW-0489">Methyltransferase</keyword>
<evidence type="ECO:0000256" key="1">
    <source>
        <dbReference type="ARBA" id="ARBA00022603"/>
    </source>
</evidence>
<dbReference type="CDD" id="cd02440">
    <property type="entry name" value="AdoMet_MTases"/>
    <property type="match status" value="1"/>
</dbReference>
<name>A0ABP9NK95_9PSEU</name>
<dbReference type="InterPro" id="IPR041698">
    <property type="entry name" value="Methyltransf_25"/>
</dbReference>
<evidence type="ECO:0000259" key="3">
    <source>
        <dbReference type="Pfam" id="PF13649"/>
    </source>
</evidence>
<dbReference type="RefSeq" id="WP_345605036.1">
    <property type="nucleotide sequence ID" value="NZ_BAABJO010000007.1"/>
</dbReference>
<accession>A0ABP9NK95</accession>
<dbReference type="Gene3D" id="2.20.130.10">
    <property type="entry name" value="CAC2371-like domains"/>
    <property type="match status" value="1"/>
</dbReference>
<keyword evidence="5" id="KW-1185">Reference proteome</keyword>
<keyword evidence="2" id="KW-0808">Transferase</keyword>